<evidence type="ECO:0000256" key="1">
    <source>
        <dbReference type="ARBA" id="ARBA00011073"/>
    </source>
</evidence>
<name>A0A7S1KGV3_9ALVE</name>
<sequence>MTDTTMRRERPVHHSLSSDPPASHSEAPQSPRQLRRATRRHRSILHNLHMSRSAAVCCLAAVLVLSSSAWRVGLFASAQGMTEDGVSVDRASISLTLRAGETKTETLRLSALQRTRILFRSEPDIDEVVLPDSRRLQQAETNDPPLSGSTLASDAIHTRERMHSARVTREEHGEELIPAPVRPAEEARRRLDDTDVGSERLRMVVDVRELQDNRDADGQELFPTDRVIVGWRCDDDSADTDEGGGRRRLTMKRRLLSDHIATPRYLAGRDEGESTEPLIRAKATAPPAGGGTAVNHLRLEGVCEIDLVQLRDKTLHGMQEFFKAFADGDPDNKIAMLSPDLTLRLQQGGDSSREWVLPDDPYFPLQWSLEACPPVASGLRGGSRCERDPTVDMDLPQAWAVDRGDNDITVAVLDTGVNYRHPDLFGTMWTNQKELDGVQGVDDDNNGYVDDFVGYNFFDKNNNPMDDNGHGSHVSGVIAARTNNRRGIAGISKTAKIMALKVLGGEGAGNLSGHLRAVEYAVDNGARVINNSLGSHPGLSPTDRQRLRDLMKPAMIYALDTVFITAAGNSGLNISVYPEYPASLIGDWTLTIASYGLDGKLSPFSNYGATNVHVAAPGGNITSSYTGENYVSASGTSMACPMASGVAALVLAQNPSLQPQQVVDILVQSARPDPTLQDRTISGGRLNAYRAMLIEPHFFFAPSDQDLVITPVAPQTLDIKLDARRLKAGVHKGRLEGKWYREIFGQLREFKLDIPIEMTVEGDGNAPEILQDATPPSGPGSPSYVPPPPPPELPGEAGFTQPDARGGTPSTSASGSGTGGGTPEVVFEESAGSIFWVSNECPADVRIAVRYYDTRPGESSGEWKSLCWGTARAGGEGTAPKYLLRDARGEIRSTREDWYFYAETPGGDIKWQGAGDSRTVCTGELLNLRKGRVDPDGVHYAVLSCPDSTLGGRAVGTDTGTTAPLGPSPSVEYPSPASVSGSTTSTSGRDGDDLNLNAAATILPPVEGKEDGSPLILGGDGPFSSVNWLDQQLVAEFAHIDGQPTRRRRLVADTQLSLQQLTASVSSLFEQIAHDHDDADADSADVPHVDMSDAPRNASPVRSGGVAGLRPYFDLEWLSSAAAATEPIGKEEILQYVMA</sequence>
<dbReference type="AlphaFoldDB" id="A0A7S1KGV3"/>
<dbReference type="SUPFAM" id="SSF52743">
    <property type="entry name" value="Subtilisin-like"/>
    <property type="match status" value="1"/>
</dbReference>
<comment type="catalytic activity">
    <reaction evidence="5">
        <text>Hydrolysis of proteins with broad specificity for peptide bonds, and a preference for a large uncharged residue in P1. Hydrolyzes peptide amides.</text>
        <dbReference type="EC" id="3.4.21.62"/>
    </reaction>
</comment>
<feature type="compositionally biased region" description="Low complexity" evidence="9">
    <location>
        <begin position="806"/>
        <end position="815"/>
    </location>
</feature>
<dbReference type="InterPro" id="IPR022398">
    <property type="entry name" value="Peptidase_S8_His-AS"/>
</dbReference>
<evidence type="ECO:0000256" key="4">
    <source>
        <dbReference type="ARBA" id="ARBA00022825"/>
    </source>
</evidence>
<keyword evidence="3 7" id="KW-0378">Hydrolase</keyword>
<dbReference type="PROSITE" id="PS00138">
    <property type="entry name" value="SUBTILASE_SER"/>
    <property type="match status" value="1"/>
</dbReference>
<dbReference type="Pfam" id="PF00082">
    <property type="entry name" value="Peptidase_S8"/>
    <property type="match status" value="1"/>
</dbReference>
<dbReference type="PROSITE" id="PS00136">
    <property type="entry name" value="SUBTILASE_ASP"/>
    <property type="match status" value="1"/>
</dbReference>
<dbReference type="InterPro" id="IPR015500">
    <property type="entry name" value="Peptidase_S8_subtilisin-rel"/>
</dbReference>
<dbReference type="PANTHER" id="PTHR43806:SF11">
    <property type="entry name" value="CEREVISIN-RELATED"/>
    <property type="match status" value="1"/>
</dbReference>
<dbReference type="InterPro" id="IPR050131">
    <property type="entry name" value="Peptidase_S8_subtilisin-like"/>
</dbReference>
<evidence type="ECO:0000256" key="5">
    <source>
        <dbReference type="ARBA" id="ARBA00023529"/>
    </source>
</evidence>
<evidence type="ECO:0000256" key="8">
    <source>
        <dbReference type="RuleBase" id="RU003355"/>
    </source>
</evidence>
<dbReference type="InterPro" id="IPR023827">
    <property type="entry name" value="Peptidase_S8_Asp-AS"/>
</dbReference>
<feature type="region of interest" description="Disordered" evidence="9">
    <location>
        <begin position="1077"/>
        <end position="1103"/>
    </location>
</feature>
<evidence type="ECO:0000313" key="11">
    <source>
        <dbReference type="EMBL" id="CAD9073628.1"/>
    </source>
</evidence>
<feature type="active site" description="Charge relay system" evidence="7">
    <location>
        <position position="414"/>
    </location>
</feature>
<feature type="compositionally biased region" description="Polar residues" evidence="9">
    <location>
        <begin position="15"/>
        <end position="32"/>
    </location>
</feature>
<dbReference type="EC" id="3.4.21.62" evidence="6"/>
<evidence type="ECO:0000256" key="7">
    <source>
        <dbReference type="PROSITE-ProRule" id="PRU01240"/>
    </source>
</evidence>
<dbReference type="PROSITE" id="PS00137">
    <property type="entry name" value="SUBTILASE_HIS"/>
    <property type="match status" value="1"/>
</dbReference>
<feature type="region of interest" description="Disordered" evidence="9">
    <location>
        <begin position="1"/>
        <end position="38"/>
    </location>
</feature>
<dbReference type="InterPro" id="IPR036852">
    <property type="entry name" value="Peptidase_S8/S53_dom_sf"/>
</dbReference>
<dbReference type="CDD" id="cd07473">
    <property type="entry name" value="Peptidases_S8_Subtilisin_like"/>
    <property type="match status" value="1"/>
</dbReference>
<evidence type="ECO:0000259" key="10">
    <source>
        <dbReference type="Pfam" id="PF00082"/>
    </source>
</evidence>
<dbReference type="Gene3D" id="3.40.50.200">
    <property type="entry name" value="Peptidase S8/S53 domain"/>
    <property type="match status" value="1"/>
</dbReference>
<feature type="domain" description="Peptidase S8/S53" evidence="10">
    <location>
        <begin position="406"/>
        <end position="675"/>
    </location>
</feature>
<feature type="region of interest" description="Disordered" evidence="9">
    <location>
        <begin position="766"/>
        <end position="825"/>
    </location>
</feature>
<dbReference type="GO" id="GO:0006508">
    <property type="term" value="P:proteolysis"/>
    <property type="evidence" value="ECO:0007669"/>
    <property type="project" value="UniProtKB-KW"/>
</dbReference>
<evidence type="ECO:0000256" key="9">
    <source>
        <dbReference type="SAM" id="MobiDB-lite"/>
    </source>
</evidence>
<reference evidence="11" key="1">
    <citation type="submission" date="2021-01" db="EMBL/GenBank/DDBJ databases">
        <authorList>
            <person name="Corre E."/>
            <person name="Pelletier E."/>
            <person name="Niang G."/>
            <person name="Scheremetjew M."/>
            <person name="Finn R."/>
            <person name="Kale V."/>
            <person name="Holt S."/>
            <person name="Cochrane G."/>
            <person name="Meng A."/>
            <person name="Brown T."/>
            <person name="Cohen L."/>
        </authorList>
    </citation>
    <scope>NUCLEOTIDE SEQUENCE</scope>
    <source>
        <strain evidence="11">CCMP3346</strain>
    </source>
</reference>
<proteinExistence type="inferred from homology"/>
<accession>A0A7S1KGV3</accession>
<evidence type="ECO:0000256" key="6">
    <source>
        <dbReference type="ARBA" id="ARBA00023619"/>
    </source>
</evidence>
<keyword evidence="2 7" id="KW-0645">Protease</keyword>
<dbReference type="GO" id="GO:0004252">
    <property type="term" value="F:serine-type endopeptidase activity"/>
    <property type="evidence" value="ECO:0007669"/>
    <property type="project" value="UniProtKB-UniRule"/>
</dbReference>
<feature type="active site" description="Charge relay system" evidence="7">
    <location>
        <position position="470"/>
    </location>
</feature>
<comment type="similarity">
    <text evidence="1 7 8">Belongs to the peptidase S8 family.</text>
</comment>
<evidence type="ECO:0000256" key="3">
    <source>
        <dbReference type="ARBA" id="ARBA00022801"/>
    </source>
</evidence>
<feature type="region of interest" description="Disordered" evidence="9">
    <location>
        <begin position="951"/>
        <end position="993"/>
    </location>
</feature>
<gene>
    <name evidence="11" type="ORF">VBRA1451_LOCUS28712</name>
</gene>
<dbReference type="InterPro" id="IPR023828">
    <property type="entry name" value="Peptidase_S8_Ser-AS"/>
</dbReference>
<dbReference type="PROSITE" id="PS51892">
    <property type="entry name" value="SUBTILASE"/>
    <property type="match status" value="1"/>
</dbReference>
<dbReference type="EMBL" id="HBGB01048961">
    <property type="protein sequence ID" value="CAD9073628.1"/>
    <property type="molecule type" value="Transcribed_RNA"/>
</dbReference>
<dbReference type="PANTHER" id="PTHR43806">
    <property type="entry name" value="PEPTIDASE S8"/>
    <property type="match status" value="1"/>
</dbReference>
<organism evidence="11">
    <name type="scientific">Vitrella brassicaformis</name>
    <dbReference type="NCBI Taxonomy" id="1169539"/>
    <lineage>
        <taxon>Eukaryota</taxon>
        <taxon>Sar</taxon>
        <taxon>Alveolata</taxon>
        <taxon>Colpodellida</taxon>
        <taxon>Vitrellaceae</taxon>
        <taxon>Vitrella</taxon>
    </lineage>
</organism>
<dbReference type="InterPro" id="IPR034204">
    <property type="entry name" value="PfSUB1-like_cat_dom"/>
</dbReference>
<evidence type="ECO:0000256" key="2">
    <source>
        <dbReference type="ARBA" id="ARBA00022670"/>
    </source>
</evidence>
<dbReference type="InterPro" id="IPR000209">
    <property type="entry name" value="Peptidase_S8/S53_dom"/>
</dbReference>
<protein>
    <recommendedName>
        <fullName evidence="6">subtilisin</fullName>
        <ecNumber evidence="6">3.4.21.62</ecNumber>
    </recommendedName>
</protein>
<keyword evidence="4 7" id="KW-0720">Serine protease</keyword>
<feature type="compositionally biased region" description="Low complexity" evidence="9">
    <location>
        <begin position="978"/>
        <end position="988"/>
    </location>
</feature>
<dbReference type="PRINTS" id="PR00723">
    <property type="entry name" value="SUBTILISIN"/>
</dbReference>
<feature type="active site" description="Charge relay system" evidence="7">
    <location>
        <position position="637"/>
    </location>
</feature>
<feature type="compositionally biased region" description="Pro residues" evidence="9">
    <location>
        <begin position="776"/>
        <end position="793"/>
    </location>
</feature>